<keyword evidence="2" id="KW-1185">Reference proteome</keyword>
<dbReference type="EMBL" id="NOKA02000074">
    <property type="protein sequence ID" value="RDY28881.1"/>
    <property type="molecule type" value="Genomic_DNA"/>
</dbReference>
<accession>A0A371J7W5</accession>
<organism evidence="1 2">
    <name type="scientific">Lachnotalea glycerini</name>
    <dbReference type="NCBI Taxonomy" id="1763509"/>
    <lineage>
        <taxon>Bacteria</taxon>
        <taxon>Bacillati</taxon>
        <taxon>Bacillota</taxon>
        <taxon>Clostridia</taxon>
        <taxon>Lachnospirales</taxon>
        <taxon>Lachnospiraceae</taxon>
        <taxon>Lachnotalea</taxon>
    </lineage>
</organism>
<name>A0A371J7W5_9FIRM</name>
<dbReference type="Proteomes" id="UP000216411">
    <property type="component" value="Unassembled WGS sequence"/>
</dbReference>
<reference evidence="1 2" key="1">
    <citation type="journal article" date="2017" name="Genome Announc.">
        <title>Draft Genome Sequence of a Sporulating and Motile Strain of Lachnotalea glycerini Isolated from Water in Quebec City, Canada.</title>
        <authorList>
            <person name="Maheux A.F."/>
            <person name="Boudreau D.K."/>
            <person name="Berube E."/>
            <person name="Boissinot M."/>
            <person name="Raymond F."/>
            <person name="Brodeur S."/>
            <person name="Corbeil J."/>
            <person name="Isabel S."/>
            <person name="Omar R.F."/>
            <person name="Bergeron M.G."/>
        </authorList>
    </citation>
    <scope>NUCLEOTIDE SEQUENCE [LARGE SCALE GENOMIC DNA]</scope>
    <source>
        <strain evidence="1 2">CCRI-19302</strain>
    </source>
</reference>
<sequence length="489" mass="57742">MLKRVMVVYDDTVVADKLVKNITGPKSFGSTIFKRKTLKVRMREALMSNNFIFDFLDYEKGNSVEDLAGALKDVPANCAVMHLFSNYGIKDMEGFNLLLEKAQFINTNMMVKQQDKIMLVLFASVEEYMKYIKEHHNLEGQISFDKLKNYDVIHSDALVDLAELNNFMQFITGGFDARFFNALEGDEYTVTKRSSNKKKIKSEYEFFYLLPDNMKMWFVMPFQYVEEDTYASYTMERYHMTDIAIRWIHNAINLEEFNDILKRLFRFVTNRNTKEVTLEEYETVEKNLYITKVKERMEELKKSSYYIKFNRFISSGTRFQSIDEIIDKYEALYATVKKNRKIKPELVVGHGDLCFSNILYNKETSMLKLIDPKGATKEEELWTNPYYDIAKLSHSICGRYDFFNSGLYDIKIEADMKLNLSLEFNNAEYMELFRDYLERYGFDYNMVRVYEASLFLSMLPLHMDNPQKVFGFLLNAINILEEVEKCIQD</sequence>
<gene>
    <name evidence="1" type="ORF">CG710_018985</name>
</gene>
<dbReference type="Gene3D" id="3.90.1200.10">
    <property type="match status" value="1"/>
</dbReference>
<dbReference type="InterPro" id="IPR011009">
    <property type="entry name" value="Kinase-like_dom_sf"/>
</dbReference>
<comment type="caution">
    <text evidence="1">The sequence shown here is derived from an EMBL/GenBank/DDBJ whole genome shotgun (WGS) entry which is preliminary data.</text>
</comment>
<dbReference type="OrthoDB" id="9814110at2"/>
<evidence type="ECO:0000313" key="2">
    <source>
        <dbReference type="Proteomes" id="UP000216411"/>
    </source>
</evidence>
<dbReference type="AlphaFoldDB" id="A0A371J7W5"/>
<protein>
    <recommendedName>
        <fullName evidence="3">Choline/ethanolamine kinase</fullName>
    </recommendedName>
</protein>
<dbReference type="SUPFAM" id="SSF56112">
    <property type="entry name" value="Protein kinase-like (PK-like)"/>
    <property type="match status" value="1"/>
</dbReference>
<evidence type="ECO:0000313" key="1">
    <source>
        <dbReference type="EMBL" id="RDY28881.1"/>
    </source>
</evidence>
<dbReference type="RefSeq" id="WP_094380271.1">
    <property type="nucleotide sequence ID" value="NZ_NOKA02000074.1"/>
</dbReference>
<proteinExistence type="predicted"/>
<evidence type="ECO:0008006" key="3">
    <source>
        <dbReference type="Google" id="ProtNLM"/>
    </source>
</evidence>